<feature type="transmembrane region" description="Helical" evidence="9">
    <location>
        <begin position="361"/>
        <end position="390"/>
    </location>
</feature>
<evidence type="ECO:0000256" key="2">
    <source>
        <dbReference type="ARBA" id="ARBA00008066"/>
    </source>
</evidence>
<feature type="transmembrane region" description="Helical" evidence="9">
    <location>
        <begin position="229"/>
        <end position="255"/>
    </location>
</feature>
<proteinExistence type="inferred from homology"/>
<feature type="transmembrane region" description="Helical" evidence="9">
    <location>
        <begin position="316"/>
        <end position="341"/>
    </location>
</feature>
<organism evidence="11 12">
    <name type="scientific">Chlorella ohadii</name>
    <dbReference type="NCBI Taxonomy" id="2649997"/>
    <lineage>
        <taxon>Eukaryota</taxon>
        <taxon>Viridiplantae</taxon>
        <taxon>Chlorophyta</taxon>
        <taxon>core chlorophytes</taxon>
        <taxon>Trebouxiophyceae</taxon>
        <taxon>Chlorellales</taxon>
        <taxon>Chlorellaceae</taxon>
        <taxon>Chlorella clade</taxon>
        <taxon>Chlorella</taxon>
    </lineage>
</organism>
<protein>
    <recommendedName>
        <fullName evidence="10">Amino acid transporter transmembrane domain-containing protein</fullName>
    </recommendedName>
</protein>
<gene>
    <name evidence="11" type="ORF">COHA_000677</name>
</gene>
<evidence type="ECO:0000259" key="10">
    <source>
        <dbReference type="Pfam" id="PF01490"/>
    </source>
</evidence>
<feature type="transmembrane region" description="Helical" evidence="9">
    <location>
        <begin position="96"/>
        <end position="124"/>
    </location>
</feature>
<keyword evidence="3" id="KW-0813">Transport</keyword>
<evidence type="ECO:0000256" key="8">
    <source>
        <dbReference type="SAM" id="MobiDB-lite"/>
    </source>
</evidence>
<reference evidence="11" key="1">
    <citation type="submission" date="2020-11" db="EMBL/GenBank/DDBJ databases">
        <title>Chlorella ohadii genome sequencing and assembly.</title>
        <authorList>
            <person name="Murik O."/>
            <person name="Treves H."/>
            <person name="Kedem I."/>
            <person name="Shotland Y."/>
            <person name="Kaplan A."/>
        </authorList>
    </citation>
    <scope>NUCLEOTIDE SEQUENCE</scope>
    <source>
        <strain evidence="11">1</strain>
    </source>
</reference>
<comment type="caution">
    <text evidence="11">The sequence shown here is derived from an EMBL/GenBank/DDBJ whole genome shotgun (WGS) entry which is preliminary data.</text>
</comment>
<name>A0AAD5H8V1_9CHLO</name>
<dbReference type="GO" id="GO:0015179">
    <property type="term" value="F:L-amino acid transmembrane transporter activity"/>
    <property type="evidence" value="ECO:0007669"/>
    <property type="project" value="TreeGrafter"/>
</dbReference>
<feature type="domain" description="Amino acid transporter transmembrane" evidence="10">
    <location>
        <begin position="71"/>
        <end position="460"/>
    </location>
</feature>
<keyword evidence="4 9" id="KW-0812">Transmembrane</keyword>
<evidence type="ECO:0000256" key="1">
    <source>
        <dbReference type="ARBA" id="ARBA00004141"/>
    </source>
</evidence>
<comment type="similarity">
    <text evidence="2">Belongs to the amino acid/polyamine transporter 2 family.</text>
</comment>
<dbReference type="Pfam" id="PF01490">
    <property type="entry name" value="Aa_trans"/>
    <property type="match status" value="1"/>
</dbReference>
<evidence type="ECO:0000313" key="11">
    <source>
        <dbReference type="EMBL" id="KAI7845763.1"/>
    </source>
</evidence>
<feature type="transmembrane region" description="Helical" evidence="9">
    <location>
        <begin position="411"/>
        <end position="431"/>
    </location>
</feature>
<dbReference type="InterPro" id="IPR013057">
    <property type="entry name" value="AA_transpt_TM"/>
</dbReference>
<evidence type="ECO:0000256" key="7">
    <source>
        <dbReference type="ARBA" id="ARBA00023136"/>
    </source>
</evidence>
<evidence type="ECO:0000256" key="6">
    <source>
        <dbReference type="ARBA" id="ARBA00022989"/>
    </source>
</evidence>
<dbReference type="PANTHER" id="PTHR22950:SF458">
    <property type="entry name" value="SODIUM-COUPLED NEUTRAL AMINO ACID TRANSPORTER 11-RELATED"/>
    <property type="match status" value="1"/>
</dbReference>
<comment type="subcellular location">
    <subcellularLocation>
        <location evidence="1">Membrane</location>
        <topology evidence="1">Multi-pass membrane protein</topology>
    </subcellularLocation>
</comment>
<feature type="transmembrane region" description="Helical" evidence="9">
    <location>
        <begin position="149"/>
        <end position="175"/>
    </location>
</feature>
<keyword evidence="12" id="KW-1185">Reference proteome</keyword>
<evidence type="ECO:0000256" key="3">
    <source>
        <dbReference type="ARBA" id="ARBA00022448"/>
    </source>
</evidence>
<feature type="region of interest" description="Disordered" evidence="8">
    <location>
        <begin position="1"/>
        <end position="48"/>
    </location>
</feature>
<accession>A0AAD5H8V1</accession>
<dbReference type="AlphaFoldDB" id="A0AAD5H8V1"/>
<feature type="transmembrane region" description="Helical" evidence="9">
    <location>
        <begin position="471"/>
        <end position="489"/>
    </location>
</feature>
<keyword evidence="5" id="KW-0029">Amino-acid transport</keyword>
<feature type="transmembrane region" description="Helical" evidence="9">
    <location>
        <begin position="275"/>
        <end position="295"/>
    </location>
</feature>
<evidence type="ECO:0000256" key="9">
    <source>
        <dbReference type="SAM" id="Phobius"/>
    </source>
</evidence>
<evidence type="ECO:0000313" key="12">
    <source>
        <dbReference type="Proteomes" id="UP001205105"/>
    </source>
</evidence>
<dbReference type="PANTHER" id="PTHR22950">
    <property type="entry name" value="AMINO ACID TRANSPORTER"/>
    <property type="match status" value="1"/>
</dbReference>
<keyword evidence="7 9" id="KW-0472">Membrane</keyword>
<dbReference type="GO" id="GO:0016020">
    <property type="term" value="C:membrane"/>
    <property type="evidence" value="ECO:0007669"/>
    <property type="project" value="UniProtKB-SubCell"/>
</dbReference>
<keyword evidence="6 9" id="KW-1133">Transmembrane helix</keyword>
<dbReference type="Proteomes" id="UP001205105">
    <property type="component" value="Unassembled WGS sequence"/>
</dbReference>
<evidence type="ECO:0000256" key="5">
    <source>
        <dbReference type="ARBA" id="ARBA00022970"/>
    </source>
</evidence>
<evidence type="ECO:0000256" key="4">
    <source>
        <dbReference type="ARBA" id="ARBA00022692"/>
    </source>
</evidence>
<dbReference type="EMBL" id="JADXDR010000013">
    <property type="protein sequence ID" value="KAI7845763.1"/>
    <property type="molecule type" value="Genomic_DNA"/>
</dbReference>
<feature type="transmembrane region" description="Helical" evidence="9">
    <location>
        <begin position="437"/>
        <end position="459"/>
    </location>
</feature>
<sequence length="490" mass="51851">MATSASEYTWLEEPLLRTPAQPRQQAAYGSGRGKQQAGDSPDPEAAVVPSPAAGWRLATEVFEEPPVQYKQSSLWDTTVNLTNAILGAGMLAFPRAFAGLGLLGGGAMTVAVAIMTYASIAVMLRPTERTRKLTYAAVMEHEWGHWAGVAVRFSIVVGSAGFLVLYLIVLADLLVGSEEYSGIIPDLWPQLPDPLPWYLGRTAMLTWATLLVAPALCPKTLGGVAPISIFKIGCSFLCVAACVALAIILAVQGQLPAIHLLPDPSFFGDSFWERLKNVVAVVPVIMTAFVCQMSIHPLVSDLHDYTPRRMRTAVGWSMVLSGTTYATIGVSGFMVFGVAVQGDVLSNLNIDDVAKIMGGNVGAAMAFVATVKVAMAISMVLSFPITIWPMREDIIEMLAHSLGSSTQLSPTAYYLLTYTSLLAIYLVAVGIQSAYSVVGIVGATCGTTMGFIFPGMLALRDPQGGAAYKAFGWGLLAAGAVLFAVGVTAS</sequence>